<dbReference type="InterPro" id="IPR009057">
    <property type="entry name" value="Homeodomain-like_sf"/>
</dbReference>
<dbReference type="SUPFAM" id="SSF54695">
    <property type="entry name" value="POZ domain"/>
    <property type="match status" value="1"/>
</dbReference>
<dbReference type="Gene3D" id="1.10.10.60">
    <property type="entry name" value="Homeodomain-like"/>
    <property type="match status" value="1"/>
</dbReference>
<dbReference type="PANTHER" id="PTHR23110">
    <property type="entry name" value="BTB DOMAIN TRANSCRIPTION FACTOR"/>
    <property type="match status" value="1"/>
</dbReference>
<dbReference type="RefSeq" id="XP_019527167.2">
    <property type="nucleotide sequence ID" value="XM_019671622.3"/>
</dbReference>
<proteinExistence type="predicted"/>
<dbReference type="CDD" id="cd18315">
    <property type="entry name" value="BTB_POZ_BAB-like"/>
    <property type="match status" value="1"/>
</dbReference>
<organism evidence="5 6">
    <name type="scientific">Aedes albopictus</name>
    <name type="common">Asian tiger mosquito</name>
    <name type="synonym">Stegomyia albopicta</name>
    <dbReference type="NCBI Taxonomy" id="7160"/>
    <lineage>
        <taxon>Eukaryota</taxon>
        <taxon>Metazoa</taxon>
        <taxon>Ecdysozoa</taxon>
        <taxon>Arthropoda</taxon>
        <taxon>Hexapoda</taxon>
        <taxon>Insecta</taxon>
        <taxon>Pterygota</taxon>
        <taxon>Neoptera</taxon>
        <taxon>Endopterygota</taxon>
        <taxon>Diptera</taxon>
        <taxon>Nematocera</taxon>
        <taxon>Culicoidea</taxon>
        <taxon>Culicidae</taxon>
        <taxon>Culicinae</taxon>
        <taxon>Aedini</taxon>
        <taxon>Aedes</taxon>
        <taxon>Stegomyia</taxon>
    </lineage>
</organism>
<evidence type="ECO:0000259" key="4">
    <source>
        <dbReference type="PROSITE" id="PS50097"/>
    </source>
</evidence>
<feature type="compositionally biased region" description="Polar residues" evidence="3">
    <location>
        <begin position="252"/>
        <end position="264"/>
    </location>
</feature>
<name>A0ABM1YS78_AEDAL</name>
<dbReference type="GeneID" id="109399189"/>
<feature type="domain" description="BTB" evidence="4">
    <location>
        <begin position="63"/>
        <end position="128"/>
    </location>
</feature>
<dbReference type="Proteomes" id="UP000069940">
    <property type="component" value="Unassembled WGS sequence"/>
</dbReference>
<dbReference type="PROSITE" id="PS50097">
    <property type="entry name" value="BTB"/>
    <property type="match status" value="1"/>
</dbReference>
<accession>A0ABM1YS78</accession>
<evidence type="ECO:0000313" key="5">
    <source>
        <dbReference type="EnsemblMetazoa" id="AALFPA23_011693.P16615"/>
    </source>
</evidence>
<protein>
    <recommendedName>
        <fullName evidence="4">BTB domain-containing protein</fullName>
    </recommendedName>
</protein>
<dbReference type="EnsemblMetazoa" id="AALFPA23_011693.R16615">
    <property type="protein sequence ID" value="AALFPA23_011693.P16615"/>
    <property type="gene ID" value="AALFPA23_011693"/>
</dbReference>
<dbReference type="SUPFAM" id="SSF46689">
    <property type="entry name" value="Homeodomain-like"/>
    <property type="match status" value="1"/>
</dbReference>
<evidence type="ECO:0000313" key="6">
    <source>
        <dbReference type="Proteomes" id="UP000069940"/>
    </source>
</evidence>
<dbReference type="Pfam" id="PF05225">
    <property type="entry name" value="HTH_psq"/>
    <property type="match status" value="1"/>
</dbReference>
<dbReference type="Pfam" id="PF00651">
    <property type="entry name" value="BTB"/>
    <property type="match status" value="1"/>
</dbReference>
<reference evidence="5" key="2">
    <citation type="submission" date="2025-05" db="UniProtKB">
        <authorList>
            <consortium name="EnsemblMetazoa"/>
        </authorList>
    </citation>
    <scope>IDENTIFICATION</scope>
    <source>
        <strain evidence="5">Foshan</strain>
    </source>
</reference>
<evidence type="ECO:0000256" key="2">
    <source>
        <dbReference type="ARBA" id="ARBA00023242"/>
    </source>
</evidence>
<feature type="region of interest" description="Disordered" evidence="3">
    <location>
        <begin position="322"/>
        <end position="348"/>
    </location>
</feature>
<dbReference type="InterPro" id="IPR051095">
    <property type="entry name" value="Dros_DevTransReg"/>
</dbReference>
<keyword evidence="2" id="KW-0539">Nucleus</keyword>
<dbReference type="SMART" id="SM00225">
    <property type="entry name" value="BTB"/>
    <property type="match status" value="1"/>
</dbReference>
<keyword evidence="6" id="KW-1185">Reference proteome</keyword>
<dbReference type="InterPro" id="IPR011333">
    <property type="entry name" value="SKP1/BTB/POZ_sf"/>
</dbReference>
<evidence type="ECO:0000256" key="3">
    <source>
        <dbReference type="SAM" id="MobiDB-lite"/>
    </source>
</evidence>
<feature type="region of interest" description="Disordered" evidence="3">
    <location>
        <begin position="190"/>
        <end position="264"/>
    </location>
</feature>
<reference evidence="6" key="1">
    <citation type="journal article" date="2015" name="Proc. Natl. Acad. Sci. U.S.A.">
        <title>Genome sequence of the Asian Tiger mosquito, Aedes albopictus, reveals insights into its biology, genetics, and evolution.</title>
        <authorList>
            <person name="Chen X.G."/>
            <person name="Jiang X."/>
            <person name="Gu J."/>
            <person name="Xu M."/>
            <person name="Wu Y."/>
            <person name="Deng Y."/>
            <person name="Zhang C."/>
            <person name="Bonizzoni M."/>
            <person name="Dermauw W."/>
            <person name="Vontas J."/>
            <person name="Armbruster P."/>
            <person name="Huang X."/>
            <person name="Yang Y."/>
            <person name="Zhang H."/>
            <person name="He W."/>
            <person name="Peng H."/>
            <person name="Liu Y."/>
            <person name="Wu K."/>
            <person name="Chen J."/>
            <person name="Lirakis M."/>
            <person name="Topalis P."/>
            <person name="Van Leeuwen T."/>
            <person name="Hall A.B."/>
            <person name="Jiang X."/>
            <person name="Thorpe C."/>
            <person name="Mueller R.L."/>
            <person name="Sun C."/>
            <person name="Waterhouse R.M."/>
            <person name="Yan G."/>
            <person name="Tu Z.J."/>
            <person name="Fang X."/>
            <person name="James A.A."/>
        </authorList>
    </citation>
    <scope>NUCLEOTIDE SEQUENCE [LARGE SCALE GENOMIC DNA]</scope>
    <source>
        <strain evidence="6">Foshan</strain>
    </source>
</reference>
<dbReference type="InterPro" id="IPR000210">
    <property type="entry name" value="BTB/POZ_dom"/>
</dbReference>
<comment type="subcellular location">
    <subcellularLocation>
        <location evidence="1">Nucleus</location>
    </subcellularLocation>
</comment>
<evidence type="ECO:0000256" key="1">
    <source>
        <dbReference type="ARBA" id="ARBA00004123"/>
    </source>
</evidence>
<feature type="compositionally biased region" description="Basic and acidic residues" evidence="3">
    <location>
        <begin position="200"/>
        <end position="215"/>
    </location>
</feature>
<sequence length="503" mass="56679">MPLNDLQPMAYATMHNFTAMNHNQSSTTVPNPVQEQQFCLRWNNYHSNLSTVFDQLFQAESFVDVTLIGEGRPIKAHKMVLAASSPYFQTIFQETPCKHPVVIIKDVKWEDLKALVEFMYRGEINVAQEQLRPLLNLAQMFQIRGLTDVSHEDVEPEPPAPPVPVRETVNTNVEQFTVYTASIVENLQQNFNTPTNNDLGPRRSSKDKDSSRKQTLETMDITVEWPKLEPRDDSPAVVEPPAKAPRKRKSTSNDNNTDGNYLTLQQPEPTTAYIPAAISQPITVVSQPPPLAPPLVLQNPYQPDDTDSKMTTFLDAATNEVDDASLNTSQDQNATNESKSKASKAPAWNSNQLQEAIAAVVTQRLRFTQASAQYNIPKGTLYDNILGKAHRMAVLQELALRPEEEAAVLNFCCDTATSPYNKRTKRSLSSILEFISHFQTFRDKGDQFKFGGKPGFRWWWAFCRKHSIVSLYYEGLKLSDDQDSSISSKKSRKSLEFDAMDAV</sequence>
<dbReference type="InterPro" id="IPR007889">
    <property type="entry name" value="HTH_Psq"/>
</dbReference>
<dbReference type="PANTHER" id="PTHR23110:SF109">
    <property type="entry name" value="FI07618P-RELATED"/>
    <property type="match status" value="1"/>
</dbReference>
<dbReference type="Gene3D" id="3.30.710.10">
    <property type="entry name" value="Potassium Channel Kv1.1, Chain A"/>
    <property type="match status" value="1"/>
</dbReference>
<feature type="compositionally biased region" description="Polar residues" evidence="3">
    <location>
        <begin position="325"/>
        <end position="337"/>
    </location>
</feature>